<gene>
    <name evidence="1" type="ORF">METZ01_LOCUS337165</name>
</gene>
<proteinExistence type="predicted"/>
<sequence>MKYFPRGYACHRCSASIVWENDWEYWLDSNGNDHCPDVWHPEDCDGILYSGVEPGEPHEPHWRELV</sequence>
<reference evidence="1" key="1">
    <citation type="submission" date="2018-05" db="EMBL/GenBank/DDBJ databases">
        <authorList>
            <person name="Lanie J.A."/>
            <person name="Ng W.-L."/>
            <person name="Kazmierczak K.M."/>
            <person name="Andrzejewski T.M."/>
            <person name="Davidsen T.M."/>
            <person name="Wayne K.J."/>
            <person name="Tettelin H."/>
            <person name="Glass J.I."/>
            <person name="Rusch D."/>
            <person name="Podicherti R."/>
            <person name="Tsui H.-C.T."/>
            <person name="Winkler M.E."/>
        </authorList>
    </citation>
    <scope>NUCLEOTIDE SEQUENCE</scope>
</reference>
<organism evidence="1">
    <name type="scientific">marine metagenome</name>
    <dbReference type="NCBI Taxonomy" id="408172"/>
    <lineage>
        <taxon>unclassified sequences</taxon>
        <taxon>metagenomes</taxon>
        <taxon>ecological metagenomes</taxon>
    </lineage>
</organism>
<name>A0A382QJ71_9ZZZZ</name>
<dbReference type="EMBL" id="UINC01114179">
    <property type="protein sequence ID" value="SVC84311.1"/>
    <property type="molecule type" value="Genomic_DNA"/>
</dbReference>
<dbReference type="AlphaFoldDB" id="A0A382QJ71"/>
<accession>A0A382QJ71</accession>
<protein>
    <submittedName>
        <fullName evidence="1">Uncharacterized protein</fullName>
    </submittedName>
</protein>
<evidence type="ECO:0000313" key="1">
    <source>
        <dbReference type="EMBL" id="SVC84311.1"/>
    </source>
</evidence>